<accession>W0LF66</accession>
<proteinExistence type="predicted"/>
<dbReference type="RefSeq" id="WP_024913661.1">
    <property type="nucleotide sequence ID" value="NZ_CP007044.2"/>
</dbReference>
<dbReference type="EMBL" id="CP007044">
    <property type="protein sequence ID" value="AHG20912.1"/>
    <property type="molecule type" value="Genomic_DNA"/>
</dbReference>
<evidence type="ECO:0000313" key="2">
    <source>
        <dbReference type="EMBL" id="AHG20912.1"/>
    </source>
</evidence>
<evidence type="ECO:0000259" key="1">
    <source>
        <dbReference type="Pfam" id="PF15977"/>
    </source>
</evidence>
<protein>
    <recommendedName>
        <fullName evidence="1">IprA winged helix-turn-helix domain-containing protein</fullName>
    </recommendedName>
</protein>
<gene>
    <name evidence="2" type="ORF">Z042_15865</name>
</gene>
<dbReference type="PATRIC" id="fig|1441930.4.peg.3123"/>
<dbReference type="eggNOG" id="COG0664">
    <property type="taxonomic scope" value="Bacteria"/>
</dbReference>
<dbReference type="Pfam" id="PF15977">
    <property type="entry name" value="HTH_46"/>
    <property type="match status" value="1"/>
</dbReference>
<dbReference type="AlphaFoldDB" id="W0LF66"/>
<dbReference type="Proteomes" id="UP000019030">
    <property type="component" value="Chromosome"/>
</dbReference>
<sequence length="211" mass="24402">MLKIEKPHAAFNRLLNELLPHAEKVAPRQPSGVTEGLQIKNDPEFFKLFLLDKGSANLCRLEDGLIISTVFSPYVIGLSFYPGAGVYYSIELGAYSSLYQISRTRAQYLIHKLDLQKEYISAVSYKMSLLYLRDGRVLKYKSEDIVKNMLIHLMELPEDFRKNTSVLKFIEQRTTLSRSSIQRILLNLKDENRVDIINSRLVDIRNLFRSE</sequence>
<feature type="domain" description="IprA winged helix-turn-helix" evidence="1">
    <location>
        <begin position="144"/>
        <end position="207"/>
    </location>
</feature>
<evidence type="ECO:0000313" key="3">
    <source>
        <dbReference type="Proteomes" id="UP000019030"/>
    </source>
</evidence>
<reference evidence="2 3" key="1">
    <citation type="submission" date="2014-01" db="EMBL/GenBank/DDBJ databases">
        <title>Isolation of Serratia multitudinisentens RB-25 from Ex-Landfill site.</title>
        <authorList>
            <person name="Robson E.H.J."/>
        </authorList>
    </citation>
    <scope>NUCLEOTIDE SEQUENCE [LARGE SCALE GENOMIC DNA]</scope>
    <source>
        <strain evidence="2 3">RB-25</strain>
    </source>
</reference>
<organism evidence="2 3">
    <name type="scientific">Chania multitudinisentens RB-25</name>
    <dbReference type="NCBI Taxonomy" id="1441930"/>
    <lineage>
        <taxon>Bacteria</taxon>
        <taxon>Pseudomonadati</taxon>
        <taxon>Pseudomonadota</taxon>
        <taxon>Gammaproteobacteria</taxon>
        <taxon>Enterobacterales</taxon>
        <taxon>Yersiniaceae</taxon>
        <taxon>Chania</taxon>
    </lineage>
</organism>
<reference evidence="2 3" key="2">
    <citation type="submission" date="2015-03" db="EMBL/GenBank/DDBJ databases">
        <authorList>
            <person name="Chan K.-G."/>
        </authorList>
    </citation>
    <scope>NUCLEOTIDE SEQUENCE [LARGE SCALE GENOMIC DNA]</scope>
    <source>
        <strain evidence="2 3">RB-25</strain>
    </source>
</reference>
<dbReference type="InterPro" id="IPR041687">
    <property type="entry name" value="HTH_46"/>
</dbReference>
<dbReference type="STRING" id="1441930.Z042_15865"/>
<dbReference type="KEGG" id="sfo:Z042_15865"/>
<name>W0LF66_9GAMM</name>
<keyword evidence="3" id="KW-1185">Reference proteome</keyword>
<dbReference type="HOGENOM" id="CLU_080453_0_0_6"/>
<dbReference type="OrthoDB" id="6503934at2"/>